<accession>A0ABV0NIJ5</accession>
<dbReference type="InterPro" id="IPR008937">
    <property type="entry name" value="Ras-like_GEF"/>
</dbReference>
<organism evidence="4 5">
    <name type="scientific">Goodea atripinnis</name>
    <dbReference type="NCBI Taxonomy" id="208336"/>
    <lineage>
        <taxon>Eukaryota</taxon>
        <taxon>Metazoa</taxon>
        <taxon>Chordata</taxon>
        <taxon>Craniata</taxon>
        <taxon>Vertebrata</taxon>
        <taxon>Euteleostomi</taxon>
        <taxon>Actinopterygii</taxon>
        <taxon>Neopterygii</taxon>
        <taxon>Teleostei</taxon>
        <taxon>Neoteleostei</taxon>
        <taxon>Acanthomorphata</taxon>
        <taxon>Ovalentaria</taxon>
        <taxon>Atherinomorphae</taxon>
        <taxon>Cyprinodontiformes</taxon>
        <taxon>Goodeidae</taxon>
        <taxon>Goodea</taxon>
    </lineage>
</organism>
<dbReference type="SMART" id="SM00147">
    <property type="entry name" value="RasGEF"/>
    <property type="match status" value="1"/>
</dbReference>
<dbReference type="InterPro" id="IPR001895">
    <property type="entry name" value="RASGEF_cat_dom"/>
</dbReference>
<comment type="caution">
    <text evidence="4">The sequence shown here is derived from an EMBL/GenBank/DDBJ whole genome shotgun (WGS) entry which is preliminary data.</text>
</comment>
<reference evidence="4 5" key="1">
    <citation type="submission" date="2021-06" db="EMBL/GenBank/DDBJ databases">
        <authorList>
            <person name="Palmer J.M."/>
        </authorList>
    </citation>
    <scope>NUCLEOTIDE SEQUENCE [LARGE SCALE GENOMIC DNA]</scope>
    <source>
        <strain evidence="4 5">GA_2019</strain>
        <tissue evidence="4">Muscle</tissue>
    </source>
</reference>
<dbReference type="EMBL" id="JAHRIO010040440">
    <property type="protein sequence ID" value="MEQ2171234.1"/>
    <property type="molecule type" value="Genomic_DNA"/>
</dbReference>
<evidence type="ECO:0000313" key="4">
    <source>
        <dbReference type="EMBL" id="MEQ2171234.1"/>
    </source>
</evidence>
<gene>
    <name evidence="4" type="primary">RASGRF2_2</name>
    <name evidence="4" type="ORF">GOODEAATRI_008567</name>
</gene>
<evidence type="ECO:0000259" key="3">
    <source>
        <dbReference type="PROSITE" id="PS50009"/>
    </source>
</evidence>
<evidence type="ECO:0000313" key="5">
    <source>
        <dbReference type="Proteomes" id="UP001476798"/>
    </source>
</evidence>
<keyword evidence="1 2" id="KW-0344">Guanine-nucleotide releasing factor</keyword>
<proteinExistence type="predicted"/>
<feature type="domain" description="Ras-GEF" evidence="3">
    <location>
        <begin position="32"/>
        <end position="156"/>
    </location>
</feature>
<evidence type="ECO:0000256" key="1">
    <source>
        <dbReference type="ARBA" id="ARBA00022658"/>
    </source>
</evidence>
<name>A0ABV0NIJ5_9TELE</name>
<protein>
    <submittedName>
        <fullName evidence="4">Ras-specific guanine nucleotide-releasing factor 2</fullName>
    </submittedName>
</protein>
<dbReference type="PANTHER" id="PTHR23113">
    <property type="entry name" value="GUANINE NUCLEOTIDE EXCHANGE FACTOR"/>
    <property type="match status" value="1"/>
</dbReference>
<dbReference type="PROSITE" id="PS50009">
    <property type="entry name" value="RASGEF_CAT"/>
    <property type="match status" value="1"/>
</dbReference>
<dbReference type="SUPFAM" id="SSF48366">
    <property type="entry name" value="Ras GEF"/>
    <property type="match status" value="1"/>
</dbReference>
<dbReference type="Proteomes" id="UP001476798">
    <property type="component" value="Unassembled WGS sequence"/>
</dbReference>
<dbReference type="Gene3D" id="1.10.840.10">
    <property type="entry name" value="Ras guanine-nucleotide exchange factors catalytic domain"/>
    <property type="match status" value="1"/>
</dbReference>
<keyword evidence="5" id="KW-1185">Reference proteome</keyword>
<sequence>MILMLRYPHIKLTCLCVIKAESPKAECFESLSAMEMAEQITLLDHIVFRSIPYEITRKPLFMNLAPQMSNLVASQIMTHTDVGSRASSIEKWLAVADICRCLNNYNGVLEITSALNRSAIYRLKKTWAKVCKQVYILLLNRLITVAPTYSTLCTKL</sequence>
<evidence type="ECO:0000256" key="2">
    <source>
        <dbReference type="PROSITE-ProRule" id="PRU00168"/>
    </source>
</evidence>
<dbReference type="Pfam" id="PF00617">
    <property type="entry name" value="RasGEF"/>
    <property type="match status" value="1"/>
</dbReference>
<dbReference type="InterPro" id="IPR023578">
    <property type="entry name" value="Ras_GEF_dom_sf"/>
</dbReference>
<dbReference type="InterPro" id="IPR036964">
    <property type="entry name" value="RASGEF_cat_dom_sf"/>
</dbReference>
<dbReference type="PANTHER" id="PTHR23113:SF187">
    <property type="entry name" value="RAS-SPECIFIC GUANINE NUCLEOTIDE-RELEASING FACTOR 2"/>
    <property type="match status" value="1"/>
</dbReference>